<feature type="transmembrane region" description="Helical" evidence="1">
    <location>
        <begin position="69"/>
        <end position="91"/>
    </location>
</feature>
<dbReference type="RefSeq" id="WP_072744500.1">
    <property type="nucleotide sequence ID" value="NZ_FQXR01000008.1"/>
</dbReference>
<feature type="transmembrane region" description="Helical" evidence="1">
    <location>
        <begin position="103"/>
        <end position="119"/>
    </location>
</feature>
<dbReference type="AlphaFoldDB" id="A0A1M5XV49"/>
<keyword evidence="1" id="KW-0472">Membrane</keyword>
<keyword evidence="3" id="KW-1185">Reference proteome</keyword>
<keyword evidence="1" id="KW-1133">Transmembrane helix</keyword>
<reference evidence="2 3" key="1">
    <citation type="submission" date="2016-11" db="EMBL/GenBank/DDBJ databases">
        <authorList>
            <person name="Jaros S."/>
            <person name="Januszkiewicz K."/>
            <person name="Wedrychowicz H."/>
        </authorList>
    </citation>
    <scope>NUCLEOTIDE SEQUENCE [LARGE SCALE GENOMIC DNA]</scope>
    <source>
        <strain evidence="2 3">DSM 13106</strain>
    </source>
</reference>
<dbReference type="InterPro" id="IPR026268">
    <property type="entry name" value="RseC"/>
</dbReference>
<evidence type="ECO:0000313" key="2">
    <source>
        <dbReference type="EMBL" id="SHI03599.1"/>
    </source>
</evidence>
<proteinExistence type="predicted"/>
<dbReference type="InterPro" id="IPR007359">
    <property type="entry name" value="SigmaE_reg_RseC_MucC"/>
</dbReference>
<dbReference type="Pfam" id="PF04246">
    <property type="entry name" value="RseC_MucC"/>
    <property type="match status" value="1"/>
</dbReference>
<dbReference type="PIRSF" id="PIRSF004923">
    <property type="entry name" value="RseC"/>
    <property type="match status" value="1"/>
</dbReference>
<dbReference type="STRING" id="1123281.SAMN02745180_01837"/>
<dbReference type="PANTHER" id="PTHR35867:SF1">
    <property type="entry name" value="PROTEIN RSEC"/>
    <property type="match status" value="1"/>
</dbReference>
<sequence length="140" mass="15788">MEQVGLVTKIDGNMAQVEVKRMSACGHNCENCSGSCNSPSVKVYIPNTLNVKEGDYVEIKTKTKSVLKYTILIYMIPFVMLILGIVLGMYVFKSIGIKSYENFSFLLGLIFLTIAYIILKRIDKKVEKDGELAFEMTRKI</sequence>
<dbReference type="EMBL" id="FQXR01000008">
    <property type="protein sequence ID" value="SHI03599.1"/>
    <property type="molecule type" value="Genomic_DNA"/>
</dbReference>
<evidence type="ECO:0000256" key="1">
    <source>
        <dbReference type="SAM" id="Phobius"/>
    </source>
</evidence>
<gene>
    <name evidence="2" type="ORF">SAMN02745180_01837</name>
</gene>
<dbReference type="PANTHER" id="PTHR35867">
    <property type="entry name" value="PROTEIN RSEC"/>
    <property type="match status" value="1"/>
</dbReference>
<organism evidence="2 3">
    <name type="scientific">Sporanaerobacter acetigenes DSM 13106</name>
    <dbReference type="NCBI Taxonomy" id="1123281"/>
    <lineage>
        <taxon>Bacteria</taxon>
        <taxon>Bacillati</taxon>
        <taxon>Bacillota</taxon>
        <taxon>Tissierellia</taxon>
        <taxon>Tissierellales</taxon>
        <taxon>Sporanaerobacteraceae</taxon>
        <taxon>Sporanaerobacter</taxon>
    </lineage>
</organism>
<accession>A0A1M5XV49</accession>
<protein>
    <submittedName>
        <fullName evidence="2">Positive regulator of sigma(E), RseC/MucC</fullName>
    </submittedName>
</protein>
<dbReference type="Proteomes" id="UP000184389">
    <property type="component" value="Unassembled WGS sequence"/>
</dbReference>
<keyword evidence="1" id="KW-0812">Transmembrane</keyword>
<evidence type="ECO:0000313" key="3">
    <source>
        <dbReference type="Proteomes" id="UP000184389"/>
    </source>
</evidence>
<name>A0A1M5XV49_9FIRM</name>
<dbReference type="OrthoDB" id="1734233at2"/>